<dbReference type="Pfam" id="PF25052">
    <property type="entry name" value="AtDEF-like"/>
    <property type="match status" value="1"/>
</dbReference>
<comment type="similarity">
    <text evidence="1">Belongs to the DEFL family.</text>
</comment>
<accession>A0AA42APR9</accession>
<keyword evidence="4" id="KW-0611">Plant defense</keyword>
<sequence length="89" mass="9839">MASSKQFFSLAHIVIALFFGIILVSSSVVTAIRVMDADDTSNEPCRYVGQCMNSQDCVSQCNRGHNGGFCIPDPNFYQEPQQKVCCCEH</sequence>
<keyword evidence="3" id="KW-0295">Fungicide</keyword>
<feature type="chain" id="PRO_5041367088" evidence="5">
    <location>
        <begin position="32"/>
        <end position="89"/>
    </location>
</feature>
<evidence type="ECO:0000256" key="1">
    <source>
        <dbReference type="ARBA" id="ARBA00006722"/>
    </source>
</evidence>
<evidence type="ECO:0000313" key="7">
    <source>
        <dbReference type="Proteomes" id="UP001177140"/>
    </source>
</evidence>
<evidence type="ECO:0000256" key="2">
    <source>
        <dbReference type="ARBA" id="ARBA00022529"/>
    </source>
</evidence>
<keyword evidence="7" id="KW-1185">Reference proteome</keyword>
<reference evidence="6" key="1">
    <citation type="submission" date="2022-03" db="EMBL/GenBank/DDBJ databases">
        <title>A functionally conserved STORR gene fusion in Papaver species that diverged 16.8 million years ago.</title>
        <authorList>
            <person name="Catania T."/>
        </authorList>
    </citation>
    <scope>NUCLEOTIDE SEQUENCE</scope>
    <source>
        <strain evidence="6">S-191538</strain>
    </source>
</reference>
<dbReference type="Proteomes" id="UP001177140">
    <property type="component" value="Unassembled WGS sequence"/>
</dbReference>
<gene>
    <name evidence="6" type="ORF">MKW94_019082</name>
</gene>
<keyword evidence="2" id="KW-0929">Antimicrobial</keyword>
<evidence type="ECO:0000313" key="6">
    <source>
        <dbReference type="EMBL" id="MCL7039012.1"/>
    </source>
</evidence>
<dbReference type="AlphaFoldDB" id="A0AA42APR9"/>
<comment type="caution">
    <text evidence="6">The sequence shown here is derived from an EMBL/GenBank/DDBJ whole genome shotgun (WGS) entry which is preliminary data.</text>
</comment>
<dbReference type="GO" id="GO:0050832">
    <property type="term" value="P:defense response to fungus"/>
    <property type="evidence" value="ECO:0007669"/>
    <property type="project" value="UniProtKB-KW"/>
</dbReference>
<name>A0AA42APR9_PAPNU</name>
<evidence type="ECO:0000256" key="3">
    <source>
        <dbReference type="ARBA" id="ARBA00022577"/>
    </source>
</evidence>
<evidence type="ECO:0000256" key="4">
    <source>
        <dbReference type="ARBA" id="ARBA00022821"/>
    </source>
</evidence>
<keyword evidence="5" id="KW-0732">Signal</keyword>
<protein>
    <submittedName>
        <fullName evidence="6">Uncharacterized protein</fullName>
    </submittedName>
</protein>
<dbReference type="InterPro" id="IPR010851">
    <property type="entry name" value="DEFL"/>
</dbReference>
<organism evidence="6 7">
    <name type="scientific">Papaver nudicaule</name>
    <name type="common">Iceland poppy</name>
    <dbReference type="NCBI Taxonomy" id="74823"/>
    <lineage>
        <taxon>Eukaryota</taxon>
        <taxon>Viridiplantae</taxon>
        <taxon>Streptophyta</taxon>
        <taxon>Embryophyta</taxon>
        <taxon>Tracheophyta</taxon>
        <taxon>Spermatophyta</taxon>
        <taxon>Magnoliopsida</taxon>
        <taxon>Ranunculales</taxon>
        <taxon>Papaveraceae</taxon>
        <taxon>Papaveroideae</taxon>
        <taxon>Papaver</taxon>
    </lineage>
</organism>
<proteinExistence type="inferred from homology"/>
<evidence type="ECO:0000256" key="5">
    <source>
        <dbReference type="SAM" id="SignalP"/>
    </source>
</evidence>
<dbReference type="GO" id="GO:0031640">
    <property type="term" value="P:killing of cells of another organism"/>
    <property type="evidence" value="ECO:0007669"/>
    <property type="project" value="UniProtKB-KW"/>
</dbReference>
<feature type="signal peptide" evidence="5">
    <location>
        <begin position="1"/>
        <end position="31"/>
    </location>
</feature>
<dbReference type="EMBL" id="JAJJMA010196666">
    <property type="protein sequence ID" value="MCL7039012.1"/>
    <property type="molecule type" value="Genomic_DNA"/>
</dbReference>